<evidence type="ECO:0000313" key="2">
    <source>
        <dbReference type="Proteomes" id="UP000238390"/>
    </source>
</evidence>
<gene>
    <name evidence="1" type="ORF">CSB93_6711</name>
</gene>
<reference evidence="1 2" key="1">
    <citation type="submission" date="2018-02" db="EMBL/GenBank/DDBJ databases">
        <title>FDA/CDC Antimicrobial Resistant Isolate Bank Genome Sequencing.</title>
        <authorList>
            <person name="Benahmed F.H."/>
            <person name="Lutgring J.D."/>
            <person name="Yoo B."/>
            <person name="Machado M."/>
            <person name="Brown A."/>
            <person name="McAllister G."/>
            <person name="Perry A."/>
            <person name="Halpin A.L."/>
            <person name="Vavikolanu K."/>
            <person name="Ott S."/>
            <person name="Zhao X."/>
            <person name="Tallon L.J."/>
            <person name="Sadzewicz L."/>
            <person name="Aluvathingal J."/>
            <person name="Nadendla S."/>
            <person name="Voskania-kordi A."/>
            <person name="Simonyan V."/>
            <person name="Patel J."/>
            <person name="Shawar R.M."/>
        </authorList>
    </citation>
    <scope>NUCLEOTIDE SEQUENCE [LARGE SCALE GENOMIC DNA]</scope>
    <source>
        <strain evidence="1 2">AR_0356</strain>
        <plasmid evidence="1 2">unnamed2</plasmid>
    </source>
</reference>
<sequence>MVTIPNAEYANLIAQRDAATSALEALQKSFCLEEVGDDTSEQAAAKQQARAVLKEYSTAPEEPHPAALSLVEQART</sequence>
<keyword evidence="1" id="KW-0614">Plasmid</keyword>
<accession>A0A2K4XIL4</accession>
<keyword evidence="2" id="KW-1185">Reference proteome</keyword>
<dbReference type="EMBL" id="CP027170">
    <property type="protein sequence ID" value="AVK09304.1"/>
    <property type="molecule type" value="Genomic_DNA"/>
</dbReference>
<protein>
    <submittedName>
        <fullName evidence="1">Uncharacterized protein</fullName>
    </submittedName>
</protein>
<evidence type="ECO:0000313" key="1">
    <source>
        <dbReference type="EMBL" id="AVK09304.1"/>
    </source>
</evidence>
<geneLocation type="plasmid" evidence="1 2">
    <name>unnamed2</name>
</geneLocation>
<dbReference type="Proteomes" id="UP000238390">
    <property type="component" value="Plasmid unnamed2"/>
</dbReference>
<dbReference type="RefSeq" id="WP_019484780.1">
    <property type="nucleotide sequence ID" value="NZ_CP027170.1"/>
</dbReference>
<name>A0A2K4XIL4_9PSED</name>
<organism evidence="1 2">
    <name type="scientific">Pseudomonas paraeruginosa</name>
    <dbReference type="NCBI Taxonomy" id="2994495"/>
    <lineage>
        <taxon>Bacteria</taxon>
        <taxon>Pseudomonadati</taxon>
        <taxon>Pseudomonadota</taxon>
        <taxon>Gammaproteobacteria</taxon>
        <taxon>Pseudomonadales</taxon>
        <taxon>Pseudomonadaceae</taxon>
        <taxon>Pseudomonas</taxon>
    </lineage>
</organism>
<proteinExistence type="predicted"/>
<dbReference type="AlphaFoldDB" id="A0A2K4XIL4"/>